<evidence type="ECO:0000313" key="10">
    <source>
        <dbReference type="EMBL" id="ALO41751.1"/>
    </source>
</evidence>
<dbReference type="InterPro" id="IPR036271">
    <property type="entry name" value="Tet_transcr_reg_TetR-rel_C_sf"/>
</dbReference>
<evidence type="ECO:0000256" key="4">
    <source>
        <dbReference type="ARBA" id="ARBA00023125"/>
    </source>
</evidence>
<proteinExistence type="inferred from homology"/>
<dbReference type="PROSITE" id="PS50977">
    <property type="entry name" value="HTH_TETR_2"/>
    <property type="match status" value="1"/>
</dbReference>
<dbReference type="PROSITE" id="PS01081">
    <property type="entry name" value="HTH_TETR_1"/>
    <property type="match status" value="1"/>
</dbReference>
<dbReference type="InterPro" id="IPR039538">
    <property type="entry name" value="BetI_C"/>
</dbReference>
<dbReference type="GO" id="GO:0045892">
    <property type="term" value="P:negative regulation of DNA-templated transcription"/>
    <property type="evidence" value="ECO:0007669"/>
    <property type="project" value="UniProtKB-UniRule"/>
</dbReference>
<dbReference type="STRING" id="161398.PP2015_1236"/>
<dbReference type="NCBIfam" id="TIGR03384">
    <property type="entry name" value="betaine_BetI"/>
    <property type="match status" value="1"/>
</dbReference>
<dbReference type="NCBIfam" id="NF001978">
    <property type="entry name" value="PRK00767.1"/>
    <property type="match status" value="1"/>
</dbReference>
<feature type="DNA-binding region" description="H-T-H motif" evidence="7 8">
    <location>
        <begin position="31"/>
        <end position="50"/>
    </location>
</feature>
<keyword evidence="3 7" id="KW-0805">Transcription regulation</keyword>
<keyword evidence="5 7" id="KW-0804">Transcription</keyword>
<organism evidence="10 11">
    <name type="scientific">Pseudoalteromonas phenolica</name>
    <dbReference type="NCBI Taxonomy" id="161398"/>
    <lineage>
        <taxon>Bacteria</taxon>
        <taxon>Pseudomonadati</taxon>
        <taxon>Pseudomonadota</taxon>
        <taxon>Gammaproteobacteria</taxon>
        <taxon>Alteromonadales</taxon>
        <taxon>Pseudoalteromonadaceae</taxon>
        <taxon>Pseudoalteromonas</taxon>
    </lineage>
</organism>
<name>A0A0S2JZV5_9GAMM</name>
<dbReference type="PANTHER" id="PTHR30055:SF234">
    <property type="entry name" value="HTH-TYPE TRANSCRIPTIONAL REGULATOR BETI"/>
    <property type="match status" value="1"/>
</dbReference>
<dbReference type="GO" id="GO:0003700">
    <property type="term" value="F:DNA-binding transcription factor activity"/>
    <property type="evidence" value="ECO:0007669"/>
    <property type="project" value="UniProtKB-UniRule"/>
</dbReference>
<dbReference type="Pfam" id="PF13977">
    <property type="entry name" value="TetR_C_6"/>
    <property type="match status" value="1"/>
</dbReference>
<evidence type="ECO:0000256" key="3">
    <source>
        <dbReference type="ARBA" id="ARBA00023015"/>
    </source>
</evidence>
<dbReference type="GO" id="GO:0019285">
    <property type="term" value="P:glycine betaine biosynthetic process from choline"/>
    <property type="evidence" value="ECO:0007669"/>
    <property type="project" value="UniProtKB-UniRule"/>
</dbReference>
<dbReference type="RefSeq" id="WP_058029466.1">
    <property type="nucleotide sequence ID" value="NZ_CP013187.1"/>
</dbReference>
<dbReference type="OrthoDB" id="9813836at2"/>
<keyword evidence="2 7" id="KW-0678">Repressor</keyword>
<evidence type="ECO:0000259" key="9">
    <source>
        <dbReference type="PROSITE" id="PS50977"/>
    </source>
</evidence>
<evidence type="ECO:0000256" key="1">
    <source>
        <dbReference type="ARBA" id="ARBA00004719"/>
    </source>
</evidence>
<feature type="domain" description="HTH tetR-type" evidence="9">
    <location>
        <begin position="8"/>
        <end position="68"/>
    </location>
</feature>
<dbReference type="Proteomes" id="UP000061457">
    <property type="component" value="Chromosome I"/>
</dbReference>
<dbReference type="InterPro" id="IPR050109">
    <property type="entry name" value="HTH-type_TetR-like_transc_reg"/>
</dbReference>
<evidence type="ECO:0000256" key="6">
    <source>
        <dbReference type="ARBA" id="ARBA00024936"/>
    </source>
</evidence>
<dbReference type="PRINTS" id="PR00455">
    <property type="entry name" value="HTHTETR"/>
</dbReference>
<comment type="function">
    <text evidence="7">Repressor involved in choline regulation of the bet genes.</text>
</comment>
<sequence>MPKVGMEPIRRQQLIEATLESVAEVGLHATTINSISKRAGLSSGIISHYFGGKQGLIEATVRFLLNSLKTSLISKTQQPCSAEERLMFIVEANFSVIQQQTSSTKTWLSFWAQSMHDEQLHRLQTVNAKRLYSNLAFSFKTLMPENDAKRAAKLAAGMIDGLWLRAVLSKASEQEFKQAEQLAKHYVSSLISSCGA</sequence>
<evidence type="ECO:0000313" key="11">
    <source>
        <dbReference type="Proteomes" id="UP000061457"/>
    </source>
</evidence>
<evidence type="ECO:0000256" key="7">
    <source>
        <dbReference type="HAMAP-Rule" id="MF_00768"/>
    </source>
</evidence>
<dbReference type="KEGG" id="pphe:PP2015_1236"/>
<dbReference type="HAMAP" id="MF_00768">
    <property type="entry name" value="HTH_type_BetI"/>
    <property type="match status" value="1"/>
</dbReference>
<dbReference type="SUPFAM" id="SSF46689">
    <property type="entry name" value="Homeodomain-like"/>
    <property type="match status" value="1"/>
</dbReference>
<comment type="pathway">
    <text evidence="1 7">Amine and polyamine biosynthesis; betaine biosynthesis via choline pathway [regulation].</text>
</comment>
<accession>A0A0S2JZV5</accession>
<dbReference type="InterPro" id="IPR009057">
    <property type="entry name" value="Homeodomain-like_sf"/>
</dbReference>
<gene>
    <name evidence="7" type="primary">betI</name>
    <name evidence="10" type="ORF">PP2015_1236</name>
</gene>
<dbReference type="PATRIC" id="fig|161398.10.peg.1259"/>
<comment type="function">
    <text evidence="6">Repressor involved in the biosynthesis of the osmoprotectant glycine betaine. It represses transcription of the choline transporter BetT and the genes of BetAB involved in the synthesis of glycine betaine.</text>
</comment>
<evidence type="ECO:0000256" key="5">
    <source>
        <dbReference type="ARBA" id="ARBA00023163"/>
    </source>
</evidence>
<protein>
    <recommendedName>
        <fullName evidence="7">HTH-type transcriptional regulator BetI</fullName>
    </recommendedName>
</protein>
<dbReference type="PANTHER" id="PTHR30055">
    <property type="entry name" value="HTH-TYPE TRANSCRIPTIONAL REGULATOR RUTR"/>
    <property type="match status" value="1"/>
</dbReference>
<keyword evidence="4 7" id="KW-0238">DNA-binding</keyword>
<evidence type="ECO:0000256" key="2">
    <source>
        <dbReference type="ARBA" id="ARBA00022491"/>
    </source>
</evidence>
<evidence type="ECO:0000256" key="8">
    <source>
        <dbReference type="PROSITE-ProRule" id="PRU00335"/>
    </source>
</evidence>
<dbReference type="Gene3D" id="1.10.357.10">
    <property type="entry name" value="Tetracycline Repressor, domain 2"/>
    <property type="match status" value="1"/>
</dbReference>
<keyword evidence="11" id="KW-1185">Reference proteome</keyword>
<dbReference type="InterPro" id="IPR017757">
    <property type="entry name" value="Tscrpt_rep_BetI"/>
</dbReference>
<dbReference type="GO" id="GO:0000976">
    <property type="term" value="F:transcription cis-regulatory region binding"/>
    <property type="evidence" value="ECO:0007669"/>
    <property type="project" value="TreeGrafter"/>
</dbReference>
<reference evidence="10 11" key="1">
    <citation type="submission" date="2015-11" db="EMBL/GenBank/DDBJ databases">
        <authorList>
            <person name="Zhang Y."/>
            <person name="Guo Z."/>
        </authorList>
    </citation>
    <scope>NUCLEOTIDE SEQUENCE [LARGE SCALE GENOMIC DNA]</scope>
    <source>
        <strain evidence="10 11">KCTC 12086</strain>
    </source>
</reference>
<dbReference type="InterPro" id="IPR001647">
    <property type="entry name" value="HTH_TetR"/>
</dbReference>
<dbReference type="AlphaFoldDB" id="A0A0S2JZV5"/>
<dbReference type="EMBL" id="CP013187">
    <property type="protein sequence ID" value="ALO41751.1"/>
    <property type="molecule type" value="Genomic_DNA"/>
</dbReference>
<dbReference type="UniPathway" id="UPA00529"/>
<dbReference type="Pfam" id="PF00440">
    <property type="entry name" value="TetR_N"/>
    <property type="match status" value="1"/>
</dbReference>
<dbReference type="SUPFAM" id="SSF48498">
    <property type="entry name" value="Tetracyclin repressor-like, C-terminal domain"/>
    <property type="match status" value="1"/>
</dbReference>
<dbReference type="InterPro" id="IPR023772">
    <property type="entry name" value="DNA-bd_HTH_TetR-type_CS"/>
</dbReference>